<dbReference type="SUPFAM" id="SSF50998">
    <property type="entry name" value="Quinoprotein alcohol dehydrogenase-like"/>
    <property type="match status" value="1"/>
</dbReference>
<dbReference type="PANTHER" id="PTHR34512:SF30">
    <property type="entry name" value="OUTER MEMBRANE PROTEIN ASSEMBLY FACTOR BAMB"/>
    <property type="match status" value="1"/>
</dbReference>
<evidence type="ECO:0000313" key="3">
    <source>
        <dbReference type="EMBL" id="SCN11965.1"/>
    </source>
</evidence>
<dbReference type="PROSITE" id="PS51318">
    <property type="entry name" value="TAT"/>
    <property type="match status" value="1"/>
</dbReference>
<protein>
    <recommendedName>
        <fullName evidence="2">Pyrrolo-quinoline quinone repeat domain-containing protein</fullName>
    </recommendedName>
</protein>
<dbReference type="Gene3D" id="2.130.10.10">
    <property type="entry name" value="YVTN repeat-like/Quinoprotein amine dehydrogenase"/>
    <property type="match status" value="1"/>
</dbReference>
<feature type="domain" description="Pyrrolo-quinoline quinone repeat" evidence="2">
    <location>
        <begin position="307"/>
        <end position="427"/>
    </location>
</feature>
<accession>A0A1D3P9S6</accession>
<name>A0A1D3P9S6_9ACTN</name>
<dbReference type="SMART" id="SM00564">
    <property type="entry name" value="PQQ"/>
    <property type="match status" value="3"/>
</dbReference>
<dbReference type="EMBL" id="LT608336">
    <property type="protein sequence ID" value="SCN11965.1"/>
    <property type="molecule type" value="Genomic_DNA"/>
</dbReference>
<dbReference type="InterPro" id="IPR015943">
    <property type="entry name" value="WD40/YVTN_repeat-like_dom_sf"/>
</dbReference>
<dbReference type="AlphaFoldDB" id="A0A1D3P9S6"/>
<sequence>MQPAPSDRARPTASDQGGGAWQWDETDDRSAAPADVLSGGAEQDGGPRPTRRRLLAGAGVLAAGAAVWAFARPGDGPAPAPPRPLPTRLAGPEPLWTYRSREPMTPERLIGRPGVPVFLSREGLQVLDPATGKPLRMLTFAADKGWPDDVEQPGVRVVVGTDRVFTSSNGHVDSHHLTDPAAEWSLPLPEESGNGAITLFGCDGDLVYGEVLPRPYTGGDRLFAVNVPDRRVLWSRAALGGERPFTPLVSAGGRLPVFDSSTDGTHLALMDGATGTRLWAVPAEVGLTWAVADAAHVYAAEGPAGLRALRLADGTPHWSVAPGPADEWRLLPPVSDGARVYLYRDNGLVTAHDVATGARLWEHRLPFRLDRRSRPLLAGPALYVPGPAAAGVRALDAATGEERWTFRDSGPGVDVWSLSNDSSRLYAGHDDVLHALPLS</sequence>
<dbReference type="InterPro" id="IPR006311">
    <property type="entry name" value="TAT_signal"/>
</dbReference>
<dbReference type="InterPro" id="IPR002372">
    <property type="entry name" value="PQQ_rpt_dom"/>
</dbReference>
<reference evidence="3" key="1">
    <citation type="submission" date="2016-07" db="EMBL/GenBank/DDBJ databases">
        <title>Evidence for an iterative module in chain elongation on the azalomycin polyketide synthase.</title>
        <authorList>
            <person name="Hong H."/>
            <person name="Sun Y."/>
            <person name="Zhou Y."/>
            <person name="Stephens E."/>
            <person name="Samborskyy M."/>
            <person name="Leadlay P.F."/>
        </authorList>
    </citation>
    <scope>NUCLEOTIDE SEQUENCE</scope>
    <source>
        <strain evidence="3">ATCC31860</strain>
    </source>
</reference>
<proteinExistence type="predicted"/>
<dbReference type="Pfam" id="PF13360">
    <property type="entry name" value="PQQ_2"/>
    <property type="match status" value="1"/>
</dbReference>
<dbReference type="InterPro" id="IPR018391">
    <property type="entry name" value="PQQ_b-propeller_rpt"/>
</dbReference>
<evidence type="ECO:0000259" key="2">
    <source>
        <dbReference type="Pfam" id="PF13360"/>
    </source>
</evidence>
<evidence type="ECO:0000256" key="1">
    <source>
        <dbReference type="SAM" id="MobiDB-lite"/>
    </source>
</evidence>
<dbReference type="InterPro" id="IPR011047">
    <property type="entry name" value="Quinoprotein_ADH-like_sf"/>
</dbReference>
<dbReference type="PANTHER" id="PTHR34512">
    <property type="entry name" value="CELL SURFACE PROTEIN"/>
    <property type="match status" value="1"/>
</dbReference>
<dbReference type="Gene3D" id="2.40.128.630">
    <property type="match status" value="1"/>
</dbReference>
<organism evidence="3">
    <name type="scientific">Kitasatospora aburaviensis</name>
    <dbReference type="NCBI Taxonomy" id="67265"/>
    <lineage>
        <taxon>Bacteria</taxon>
        <taxon>Bacillati</taxon>
        <taxon>Actinomycetota</taxon>
        <taxon>Actinomycetes</taxon>
        <taxon>Kitasatosporales</taxon>
        <taxon>Streptomycetaceae</taxon>
        <taxon>Kitasatospora</taxon>
    </lineage>
</organism>
<feature type="region of interest" description="Disordered" evidence="1">
    <location>
        <begin position="1"/>
        <end position="51"/>
    </location>
</feature>